<feature type="non-terminal residue" evidence="1">
    <location>
        <position position="319"/>
    </location>
</feature>
<organism evidence="1 2">
    <name type="scientific">Coniosporium uncinatum</name>
    <dbReference type="NCBI Taxonomy" id="93489"/>
    <lineage>
        <taxon>Eukaryota</taxon>
        <taxon>Fungi</taxon>
        <taxon>Dikarya</taxon>
        <taxon>Ascomycota</taxon>
        <taxon>Pezizomycotina</taxon>
        <taxon>Dothideomycetes</taxon>
        <taxon>Dothideomycetes incertae sedis</taxon>
        <taxon>Coniosporium</taxon>
    </lineage>
</organism>
<gene>
    <name evidence="1" type="ORF">LTS18_006781</name>
</gene>
<sequence length="319" mass="36433">MSEELGEEDAYNRVNSRTGRPIRRSAGRKSFDPEFVNSQMAIDEVAEEFHEEAKEPGESDDDDGELGDDAEEIKKIVGRVKRGRKQKRQTKKKKRPRSPSPPLSTHEDESFSRESTPEHVLQEAEGNASHANKDFAMSDASGIFTINLTVNIPKDYAGGPITLTLPSEVLEQNRKRRKIEHSNESTIVVGGAKHAGNTSRPPTSGWHSLSAELRNKIYRLLFVTEERVDFDSLLNLKRSAAFLATSRQVYDEGRTVLYMENKFHFERNKHPRNPYWSTKTEEVGWKDVRRFFKHISPMNIALLRDISFLFDDALPSMSR</sequence>
<dbReference type="EMBL" id="JAWDJW010001661">
    <property type="protein sequence ID" value="KAK3078726.1"/>
    <property type="molecule type" value="Genomic_DNA"/>
</dbReference>
<evidence type="ECO:0000313" key="2">
    <source>
        <dbReference type="Proteomes" id="UP001186974"/>
    </source>
</evidence>
<protein>
    <submittedName>
        <fullName evidence="1">Uncharacterized protein</fullName>
    </submittedName>
</protein>
<dbReference type="Proteomes" id="UP001186974">
    <property type="component" value="Unassembled WGS sequence"/>
</dbReference>
<accession>A0ACC3DPS6</accession>
<comment type="caution">
    <text evidence="1">The sequence shown here is derived from an EMBL/GenBank/DDBJ whole genome shotgun (WGS) entry which is preliminary data.</text>
</comment>
<reference evidence="1" key="1">
    <citation type="submission" date="2024-09" db="EMBL/GenBank/DDBJ databases">
        <title>Black Yeasts Isolated from many extreme environments.</title>
        <authorList>
            <person name="Coleine C."/>
            <person name="Stajich J.E."/>
            <person name="Selbmann L."/>
        </authorList>
    </citation>
    <scope>NUCLEOTIDE SEQUENCE</scope>
    <source>
        <strain evidence="1">CCFEE 5737</strain>
    </source>
</reference>
<proteinExistence type="predicted"/>
<name>A0ACC3DPS6_9PEZI</name>
<keyword evidence="2" id="KW-1185">Reference proteome</keyword>
<evidence type="ECO:0000313" key="1">
    <source>
        <dbReference type="EMBL" id="KAK3078726.1"/>
    </source>
</evidence>